<keyword evidence="3" id="KW-1185">Reference proteome</keyword>
<dbReference type="AlphaFoldDB" id="A0A2S3VLS1"/>
<protein>
    <submittedName>
        <fullName evidence="2">Uncharacterized protein</fullName>
    </submittedName>
</protein>
<gene>
    <name evidence="2" type="ORF">B0D71_16850</name>
</gene>
<dbReference type="OrthoDB" id="7024032at2"/>
<keyword evidence="1" id="KW-0812">Transmembrane</keyword>
<evidence type="ECO:0000256" key="1">
    <source>
        <dbReference type="SAM" id="Phobius"/>
    </source>
</evidence>
<comment type="caution">
    <text evidence="2">The sequence shown here is derived from an EMBL/GenBank/DDBJ whole genome shotgun (WGS) entry which is preliminary data.</text>
</comment>
<organism evidence="2 3">
    <name type="scientific">Pseudomonas laurylsulfativorans</name>
    <dbReference type="NCBI Taxonomy" id="1943631"/>
    <lineage>
        <taxon>Bacteria</taxon>
        <taxon>Pseudomonadati</taxon>
        <taxon>Pseudomonadota</taxon>
        <taxon>Gammaproteobacteria</taxon>
        <taxon>Pseudomonadales</taxon>
        <taxon>Pseudomonadaceae</taxon>
        <taxon>Pseudomonas</taxon>
    </lineage>
</organism>
<keyword evidence="1" id="KW-1133">Transmembrane helix</keyword>
<evidence type="ECO:0000313" key="3">
    <source>
        <dbReference type="Proteomes" id="UP000237440"/>
    </source>
</evidence>
<feature type="transmembrane region" description="Helical" evidence="1">
    <location>
        <begin position="47"/>
        <end position="64"/>
    </location>
</feature>
<sequence>MPSNKTGAQLTLEKPFQQNFYAVTPVGASLLAMVVNDDAGCLAPRDALWFIASGLAPTGLLLIYPI</sequence>
<evidence type="ECO:0000313" key="2">
    <source>
        <dbReference type="EMBL" id="POF40908.1"/>
    </source>
</evidence>
<keyword evidence="1" id="KW-0472">Membrane</keyword>
<accession>A0A2S3VLS1</accession>
<name>A0A2S3VLS1_9PSED</name>
<dbReference type="Proteomes" id="UP000237440">
    <property type="component" value="Unassembled WGS sequence"/>
</dbReference>
<reference evidence="3" key="1">
    <citation type="submission" date="2017-02" db="EMBL/GenBank/DDBJ databases">
        <authorList>
            <person name="Furmanczyk E.M."/>
        </authorList>
    </citation>
    <scope>NUCLEOTIDE SEQUENCE [LARGE SCALE GENOMIC DNA]</scope>
    <source>
        <strain evidence="3">AP3_22</strain>
    </source>
</reference>
<proteinExistence type="predicted"/>
<dbReference type="EMBL" id="MUJK01000005">
    <property type="protein sequence ID" value="POF40908.1"/>
    <property type="molecule type" value="Genomic_DNA"/>
</dbReference>